<feature type="region of interest" description="Disordered" evidence="1">
    <location>
        <begin position="534"/>
        <end position="585"/>
    </location>
</feature>
<dbReference type="SUPFAM" id="SSF54160">
    <property type="entry name" value="Chromo domain-like"/>
    <property type="match status" value="1"/>
</dbReference>
<dbReference type="Gene3D" id="2.40.50.40">
    <property type="match status" value="1"/>
</dbReference>
<dbReference type="OrthoDB" id="1918685at2759"/>
<dbReference type="Proteomes" id="UP001153620">
    <property type="component" value="Chromosome 3"/>
</dbReference>
<feature type="compositionally biased region" description="Low complexity" evidence="1">
    <location>
        <begin position="751"/>
        <end position="763"/>
    </location>
</feature>
<feature type="compositionally biased region" description="Acidic residues" evidence="1">
    <location>
        <begin position="348"/>
        <end position="362"/>
    </location>
</feature>
<keyword evidence="4" id="KW-1185">Reference proteome</keyword>
<protein>
    <recommendedName>
        <fullName evidence="2">Chromo domain-containing protein</fullName>
    </recommendedName>
</protein>
<dbReference type="InterPro" id="IPR000953">
    <property type="entry name" value="Chromo/chromo_shadow_dom"/>
</dbReference>
<dbReference type="GO" id="GO:0005694">
    <property type="term" value="C:chromosome"/>
    <property type="evidence" value="ECO:0007669"/>
    <property type="project" value="UniProtKB-ARBA"/>
</dbReference>
<accession>A0A9N9S2C7</accession>
<sequence>MMKKIEPSEIGKNPDLIAKAQKEMAQSDILVCGKCHNVFHFIDLFKQHKANNCKRTSAFNDCRETRPKMWAYLLWKQTQFHQNQENANEDQPWKLYEQWMSLDESIRQSWLVAGGTIQSFEKFGNGTLQETPVKITKTLTPEKPLMNARPSPVSQVVKRVLPAAITPVRSSPNVIVTEQKVIRRADDGSVQEKIVISPKTQRLINRTDPVSGVIEKAAIDKIMAKRMNPRKRENEYLVKWESKPQTWEPASHLDTCKDLIDNFEVLLAKQKEMRAKSQLTQQQQTQQVVVTTTAPSTPITTSTPVIATNRPERSSKQKAINQVKQWTGGNKHHDEISDSTTGKRKIEDEDEFDEEIDGDDVDDEDYELESSWEKKKMAQQLGQTSVKKIKTDIVGQNGNVRVVKTTGQDMQIGATVVRKVIGSKSPDVVIAGQKQMSGVFKKAAPSPNVVTKKPGEGQVRIVEKKDQIQSGIVRVGQVSTNPAPTITKSPVVTRVVPKASPGITPNAQKANTGTVVRTVQSVQSQQKALAQKIIQRSPMNKSQSPVTSQIQQPQRTQVLPKQPQTASPVVRRPATQVVRKSGPGPQRIVKKVTVEEEDDDGIQDPFPKDLPPIETESESPPLPLTLCPITGKVLGQAEGETEQGDEQEGDADQHQITQILTNEDGTPIFITGEDGTMYQVAGKNAKGETILVSTNAEGEQTCVLLSADQDLLANVPGIQTADVTEETNAEETESTEQHDEQFFVKEGDEGSQTSASEEASTTQPLSVAVESGDSQDGQITAEIVQADEPSPGGTRKVVLMLPDGNLMVTELSSEQFQSLNLQQ</sequence>
<evidence type="ECO:0000259" key="2">
    <source>
        <dbReference type="PROSITE" id="PS50013"/>
    </source>
</evidence>
<dbReference type="Pfam" id="PF00385">
    <property type="entry name" value="Chromo"/>
    <property type="match status" value="1"/>
</dbReference>
<evidence type="ECO:0000313" key="4">
    <source>
        <dbReference type="Proteomes" id="UP001153620"/>
    </source>
</evidence>
<gene>
    <name evidence="3" type="ORF">CHIRRI_LOCUS10188</name>
</gene>
<dbReference type="InterPro" id="IPR023780">
    <property type="entry name" value="Chromo_domain"/>
</dbReference>
<feature type="region of interest" description="Disordered" evidence="1">
    <location>
        <begin position="746"/>
        <end position="794"/>
    </location>
</feature>
<organism evidence="3 4">
    <name type="scientific">Chironomus riparius</name>
    <dbReference type="NCBI Taxonomy" id="315576"/>
    <lineage>
        <taxon>Eukaryota</taxon>
        <taxon>Metazoa</taxon>
        <taxon>Ecdysozoa</taxon>
        <taxon>Arthropoda</taxon>
        <taxon>Hexapoda</taxon>
        <taxon>Insecta</taxon>
        <taxon>Pterygota</taxon>
        <taxon>Neoptera</taxon>
        <taxon>Endopterygota</taxon>
        <taxon>Diptera</taxon>
        <taxon>Nematocera</taxon>
        <taxon>Chironomoidea</taxon>
        <taxon>Chironomidae</taxon>
        <taxon>Chironominae</taxon>
        <taxon>Chironomus</taxon>
    </lineage>
</organism>
<proteinExistence type="predicted"/>
<dbReference type="EMBL" id="OU895879">
    <property type="protein sequence ID" value="CAG9807339.1"/>
    <property type="molecule type" value="Genomic_DNA"/>
</dbReference>
<feature type="compositionally biased region" description="Polar residues" evidence="1">
    <location>
        <begin position="537"/>
        <end position="567"/>
    </location>
</feature>
<dbReference type="InterPro" id="IPR016197">
    <property type="entry name" value="Chromo-like_dom_sf"/>
</dbReference>
<name>A0A9N9S2C7_9DIPT</name>
<evidence type="ECO:0000256" key="1">
    <source>
        <dbReference type="SAM" id="MobiDB-lite"/>
    </source>
</evidence>
<dbReference type="PROSITE" id="PS50013">
    <property type="entry name" value="CHROMO_2"/>
    <property type="match status" value="1"/>
</dbReference>
<reference evidence="3" key="2">
    <citation type="submission" date="2022-10" db="EMBL/GenBank/DDBJ databases">
        <authorList>
            <consortium name="ENA_rothamsted_submissions"/>
            <consortium name="culmorum"/>
            <person name="King R."/>
        </authorList>
    </citation>
    <scope>NUCLEOTIDE SEQUENCE</scope>
</reference>
<evidence type="ECO:0000313" key="3">
    <source>
        <dbReference type="EMBL" id="CAG9807339.1"/>
    </source>
</evidence>
<dbReference type="AlphaFoldDB" id="A0A9N9S2C7"/>
<reference evidence="3" key="1">
    <citation type="submission" date="2022-01" db="EMBL/GenBank/DDBJ databases">
        <authorList>
            <person name="King R."/>
        </authorList>
    </citation>
    <scope>NUCLEOTIDE SEQUENCE</scope>
</reference>
<feature type="region of interest" description="Disordered" evidence="1">
    <location>
        <begin position="327"/>
        <end position="362"/>
    </location>
</feature>
<feature type="domain" description="Chromo" evidence="2">
    <location>
        <begin position="217"/>
        <end position="264"/>
    </location>
</feature>
<dbReference type="SMART" id="SM00298">
    <property type="entry name" value="CHROMO"/>
    <property type="match status" value="1"/>
</dbReference>